<feature type="transmembrane region" description="Helical" evidence="2">
    <location>
        <begin position="67"/>
        <end position="86"/>
    </location>
</feature>
<name>A0ABQ6JF05_9ACTN</name>
<feature type="domain" description="EamA" evidence="3">
    <location>
        <begin position="6"/>
        <end position="109"/>
    </location>
</feature>
<keyword evidence="5" id="KW-1185">Reference proteome</keyword>
<proteinExistence type="inferred from homology"/>
<protein>
    <recommendedName>
        <fullName evidence="3">EamA domain-containing protein</fullName>
    </recommendedName>
</protein>
<keyword evidence="2" id="KW-0472">Membrane</keyword>
<evidence type="ECO:0000313" key="5">
    <source>
        <dbReference type="Proteomes" id="UP001157017"/>
    </source>
</evidence>
<feature type="transmembrane region" description="Helical" evidence="2">
    <location>
        <begin position="9"/>
        <end position="31"/>
    </location>
</feature>
<dbReference type="InterPro" id="IPR000620">
    <property type="entry name" value="EamA_dom"/>
</dbReference>
<dbReference type="Pfam" id="PF00892">
    <property type="entry name" value="EamA"/>
    <property type="match status" value="1"/>
</dbReference>
<reference evidence="5" key="1">
    <citation type="journal article" date="2019" name="Int. J. Syst. Evol. Microbiol.">
        <title>The Global Catalogue of Microorganisms (GCM) 10K type strain sequencing project: providing services to taxonomists for standard genome sequencing and annotation.</title>
        <authorList>
            <consortium name="The Broad Institute Genomics Platform"/>
            <consortium name="The Broad Institute Genome Sequencing Center for Infectious Disease"/>
            <person name="Wu L."/>
            <person name="Ma J."/>
        </authorList>
    </citation>
    <scope>NUCLEOTIDE SEQUENCE [LARGE SCALE GENOMIC DNA]</scope>
    <source>
        <strain evidence="5">NBRC 108730</strain>
    </source>
</reference>
<gene>
    <name evidence="4" type="ORF">GCM10025868_12480</name>
</gene>
<dbReference type="SUPFAM" id="SSF103481">
    <property type="entry name" value="Multidrug resistance efflux transporter EmrE"/>
    <property type="match status" value="1"/>
</dbReference>
<organism evidence="4 5">
    <name type="scientific">Angustibacter aerolatus</name>
    <dbReference type="NCBI Taxonomy" id="1162965"/>
    <lineage>
        <taxon>Bacteria</taxon>
        <taxon>Bacillati</taxon>
        <taxon>Actinomycetota</taxon>
        <taxon>Actinomycetes</taxon>
        <taxon>Kineosporiales</taxon>
        <taxon>Kineosporiaceae</taxon>
    </lineage>
</organism>
<comment type="similarity">
    <text evidence="1">Belongs to the EamA transporter family.</text>
</comment>
<evidence type="ECO:0000256" key="2">
    <source>
        <dbReference type="SAM" id="Phobius"/>
    </source>
</evidence>
<dbReference type="EMBL" id="BSUZ01000001">
    <property type="protein sequence ID" value="GMA85998.1"/>
    <property type="molecule type" value="Genomic_DNA"/>
</dbReference>
<keyword evidence="2" id="KW-1133">Transmembrane helix</keyword>
<comment type="caution">
    <text evidence="4">The sequence shown here is derived from an EMBL/GenBank/DDBJ whole genome shotgun (WGS) entry which is preliminary data.</text>
</comment>
<dbReference type="InterPro" id="IPR037185">
    <property type="entry name" value="EmrE-like"/>
</dbReference>
<keyword evidence="2" id="KW-0812">Transmembrane</keyword>
<feature type="transmembrane region" description="Helical" evidence="2">
    <location>
        <begin position="37"/>
        <end position="55"/>
    </location>
</feature>
<dbReference type="Proteomes" id="UP001157017">
    <property type="component" value="Unassembled WGS sequence"/>
</dbReference>
<evidence type="ECO:0000256" key="1">
    <source>
        <dbReference type="ARBA" id="ARBA00007362"/>
    </source>
</evidence>
<accession>A0ABQ6JF05</accession>
<feature type="transmembrane region" description="Helical" evidence="2">
    <location>
        <begin position="92"/>
        <end position="113"/>
    </location>
</feature>
<sequence>MSTAGYTSIAYTTCALVLLPVCLVGGVRLAGWSGSTWLGLAALTASAQLLGHSLFNRVLRSLGATTVALVILLEVPGATLVAWAFLDQAPPLRTLPGAVLVLLGLVLVVRAGARARRRSRQVEVVDGTPW</sequence>
<evidence type="ECO:0000313" key="4">
    <source>
        <dbReference type="EMBL" id="GMA85998.1"/>
    </source>
</evidence>
<evidence type="ECO:0000259" key="3">
    <source>
        <dbReference type="Pfam" id="PF00892"/>
    </source>
</evidence>